<dbReference type="Proteomes" id="UP000077684">
    <property type="component" value="Unassembled WGS sequence"/>
</dbReference>
<dbReference type="Pfam" id="PF00665">
    <property type="entry name" value="rve"/>
    <property type="match status" value="1"/>
</dbReference>
<reference evidence="3" key="2">
    <citation type="journal article" date="2019" name="IMA Fungus">
        <title>Genome sequencing and comparison of five Tilletia species to identify candidate genes for the detection of regulated species infecting wheat.</title>
        <authorList>
            <person name="Nguyen H.D.T."/>
            <person name="Sultana T."/>
            <person name="Kesanakurti P."/>
            <person name="Hambleton S."/>
        </authorList>
    </citation>
    <scope>NUCLEOTIDE SEQUENCE</scope>
    <source>
        <strain evidence="3">DAOMC 236426</strain>
    </source>
</reference>
<dbReference type="PANTHER" id="PTHR35046">
    <property type="entry name" value="ZINC KNUCKLE (CCHC-TYPE) FAMILY PROTEIN"/>
    <property type="match status" value="1"/>
</dbReference>
<comment type="caution">
    <text evidence="3">The sequence shown here is derived from an EMBL/GenBank/DDBJ whole genome shotgun (WGS) entry which is preliminary data.</text>
</comment>
<dbReference type="EMBL" id="LWDE02003408">
    <property type="protein sequence ID" value="KAE8235599.1"/>
    <property type="molecule type" value="Genomic_DNA"/>
</dbReference>
<dbReference type="AlphaFoldDB" id="A0A8X7MHL1"/>
<dbReference type="GO" id="GO:0003723">
    <property type="term" value="F:RNA binding"/>
    <property type="evidence" value="ECO:0007669"/>
    <property type="project" value="UniProtKB-KW"/>
</dbReference>
<evidence type="ECO:0000313" key="4">
    <source>
        <dbReference type="Proteomes" id="UP000077684"/>
    </source>
</evidence>
<evidence type="ECO:0000256" key="1">
    <source>
        <dbReference type="ARBA" id="ARBA00022884"/>
    </source>
</evidence>
<dbReference type="InterPro" id="IPR036397">
    <property type="entry name" value="RNaseH_sf"/>
</dbReference>
<name>A0A8X7MHL1_9BASI</name>
<protein>
    <recommendedName>
        <fullName evidence="2">Integrase catalytic domain-containing protein</fullName>
    </recommendedName>
</protein>
<accession>A0A8X7MHL1</accession>
<dbReference type="InterPro" id="IPR012337">
    <property type="entry name" value="RNaseH-like_sf"/>
</dbReference>
<proteinExistence type="predicted"/>
<keyword evidence="4" id="KW-1185">Reference proteome</keyword>
<dbReference type="GO" id="GO:0005634">
    <property type="term" value="C:nucleus"/>
    <property type="evidence" value="ECO:0007669"/>
    <property type="project" value="UniProtKB-ARBA"/>
</dbReference>
<reference evidence="3" key="1">
    <citation type="submission" date="2016-04" db="EMBL/GenBank/DDBJ databases">
        <authorList>
            <person name="Nguyen H.D."/>
            <person name="Samba Siva P."/>
            <person name="Cullis J."/>
            <person name="Levesque C.A."/>
            <person name="Hambleton S."/>
        </authorList>
    </citation>
    <scope>NUCLEOTIDE SEQUENCE</scope>
    <source>
        <strain evidence="3">DAOMC 236426</strain>
    </source>
</reference>
<dbReference type="Gene3D" id="3.30.420.10">
    <property type="entry name" value="Ribonuclease H-like superfamily/Ribonuclease H"/>
    <property type="match status" value="1"/>
</dbReference>
<dbReference type="PANTHER" id="PTHR35046:SF18">
    <property type="entry name" value="RNA-DIRECTED DNA POLYMERASE"/>
    <property type="match status" value="1"/>
</dbReference>
<dbReference type="PROSITE" id="PS50994">
    <property type="entry name" value="INTEGRASE"/>
    <property type="match status" value="1"/>
</dbReference>
<dbReference type="GO" id="GO:0015074">
    <property type="term" value="P:DNA integration"/>
    <property type="evidence" value="ECO:0007669"/>
    <property type="project" value="InterPro"/>
</dbReference>
<gene>
    <name evidence="3" type="ORF">A4X06_0g9818</name>
</gene>
<keyword evidence="1" id="KW-0694">RNA-binding</keyword>
<feature type="domain" description="Integrase catalytic" evidence="2">
    <location>
        <begin position="34"/>
        <end position="138"/>
    </location>
</feature>
<dbReference type="InterPro" id="IPR001584">
    <property type="entry name" value="Integrase_cat-core"/>
</dbReference>
<sequence>MRNFVNTYVLTCDTCQRNKIPRHRPYGLLQPLPVATSPWSSISIDHIVELPPSNGFDSILVIVCRLTKQAHFVPANTTDTSTTLAQHFINNVYRLHGLPIDIVSDRGSTFTSRWWSEVLALLRIKPNLSTAFHPQSDGLRMGAEGPGVLRTPGPLLRLTPADFEILSRAPYSAHF</sequence>
<organism evidence="3 4">
    <name type="scientific">Tilletia controversa</name>
    <name type="common">dwarf bunt fungus</name>
    <dbReference type="NCBI Taxonomy" id="13291"/>
    <lineage>
        <taxon>Eukaryota</taxon>
        <taxon>Fungi</taxon>
        <taxon>Dikarya</taxon>
        <taxon>Basidiomycota</taxon>
        <taxon>Ustilaginomycotina</taxon>
        <taxon>Exobasidiomycetes</taxon>
        <taxon>Tilletiales</taxon>
        <taxon>Tilletiaceae</taxon>
        <taxon>Tilletia</taxon>
    </lineage>
</organism>
<evidence type="ECO:0000313" key="3">
    <source>
        <dbReference type="EMBL" id="KAE8235599.1"/>
    </source>
</evidence>
<dbReference type="SUPFAM" id="SSF53098">
    <property type="entry name" value="Ribonuclease H-like"/>
    <property type="match status" value="1"/>
</dbReference>
<evidence type="ECO:0000259" key="2">
    <source>
        <dbReference type="PROSITE" id="PS50994"/>
    </source>
</evidence>